<evidence type="ECO:0000313" key="2">
    <source>
        <dbReference type="EMBL" id="SDC09192.1"/>
    </source>
</evidence>
<dbReference type="RefSeq" id="WP_092929525.1">
    <property type="nucleotide sequence ID" value="NZ_FMZP01000001.1"/>
</dbReference>
<dbReference type="EMBL" id="FOIC01000002">
    <property type="protein sequence ID" value="SES82492.1"/>
    <property type="molecule type" value="Genomic_DNA"/>
</dbReference>
<dbReference type="OrthoDB" id="371655at2157"/>
<feature type="region of interest" description="Disordered" evidence="1">
    <location>
        <begin position="1"/>
        <end position="66"/>
    </location>
</feature>
<keyword evidence="4" id="KW-1185">Reference proteome</keyword>
<dbReference type="InterPro" id="IPR035959">
    <property type="entry name" value="RutC-like_sf"/>
</dbReference>
<dbReference type="InterPro" id="IPR006175">
    <property type="entry name" value="YjgF/YER057c/UK114"/>
</dbReference>
<sequence length="140" mass="15035">MQQSKTDQHQLSSRASTTGRKQRAGTAFTGGYGTKTGSSDLLFLEGQLPTEDGTVPSAQSAAEQMQHALSNLETALEEQGRTLDDVLKVTVYLTDLEQYDSVNEVYREAFGEQLPARSIVGVSELLGGARVQLDAVAAIE</sequence>
<evidence type="ECO:0000313" key="3">
    <source>
        <dbReference type="EMBL" id="SES82492.1"/>
    </source>
</evidence>
<dbReference type="SUPFAM" id="SSF55298">
    <property type="entry name" value="YjgF-like"/>
    <property type="match status" value="1"/>
</dbReference>
<feature type="compositionally biased region" description="Polar residues" evidence="1">
    <location>
        <begin position="1"/>
        <end position="19"/>
    </location>
</feature>
<dbReference type="AlphaFoldDB" id="A0A1G6IRJ9"/>
<dbReference type="STRING" id="392421.SAMN04488694_10225"/>
<dbReference type="GO" id="GO:0005829">
    <property type="term" value="C:cytosol"/>
    <property type="evidence" value="ECO:0007669"/>
    <property type="project" value="TreeGrafter"/>
</dbReference>
<reference evidence="3" key="2">
    <citation type="submission" date="2016-10" db="EMBL/GenBank/DDBJ databases">
        <authorList>
            <person name="de Groot N.N."/>
        </authorList>
    </citation>
    <scope>NUCLEOTIDE SEQUENCE [LARGE SCALE GENOMIC DNA]</scope>
    <source>
        <strain evidence="3">CDM_6</strain>
    </source>
</reference>
<dbReference type="EMBL" id="FMZP01000001">
    <property type="protein sequence ID" value="SDC09192.1"/>
    <property type="molecule type" value="Genomic_DNA"/>
</dbReference>
<feature type="compositionally biased region" description="Polar residues" evidence="1">
    <location>
        <begin position="56"/>
        <end position="66"/>
    </location>
</feature>
<dbReference type="Pfam" id="PF01042">
    <property type="entry name" value="Ribonuc_L-PSP"/>
    <property type="match status" value="1"/>
</dbReference>
<dbReference type="GO" id="GO:0019239">
    <property type="term" value="F:deaminase activity"/>
    <property type="evidence" value="ECO:0007669"/>
    <property type="project" value="TreeGrafter"/>
</dbReference>
<dbReference type="PANTHER" id="PTHR11803">
    <property type="entry name" value="2-IMINOBUTANOATE/2-IMINOPROPANOATE DEAMINASE RIDA"/>
    <property type="match status" value="1"/>
</dbReference>
<proteinExistence type="predicted"/>
<evidence type="ECO:0000313" key="4">
    <source>
        <dbReference type="Proteomes" id="UP000199320"/>
    </source>
</evidence>
<gene>
    <name evidence="3" type="ORF">SAMN04488694_10225</name>
    <name evidence="2" type="ORF">SAMN05192552_1001348</name>
</gene>
<name>A0A1G6IRJ9_9EURY</name>
<dbReference type="Proteomes" id="UP000324021">
    <property type="component" value="Unassembled WGS sequence"/>
</dbReference>
<dbReference type="CDD" id="cd00448">
    <property type="entry name" value="YjgF_YER057c_UK114_family"/>
    <property type="match status" value="1"/>
</dbReference>
<evidence type="ECO:0000313" key="5">
    <source>
        <dbReference type="Proteomes" id="UP000324021"/>
    </source>
</evidence>
<reference evidence="4 5" key="1">
    <citation type="submission" date="2016-10" db="EMBL/GenBank/DDBJ databases">
        <authorList>
            <person name="Varghese N."/>
            <person name="Submissions S."/>
        </authorList>
    </citation>
    <scope>NUCLEOTIDE SEQUENCE [LARGE SCALE GENOMIC DNA]</scope>
    <source>
        <strain evidence="2 5">CDM_1</strain>
        <strain evidence="4">CDM_6</strain>
    </source>
</reference>
<dbReference type="PANTHER" id="PTHR11803:SF39">
    <property type="entry name" value="2-IMINOBUTANOATE_2-IMINOPROPANOATE DEAMINASE"/>
    <property type="match status" value="1"/>
</dbReference>
<accession>A0A1G6IRJ9</accession>
<dbReference type="Proteomes" id="UP000199320">
    <property type="component" value="Unassembled WGS sequence"/>
</dbReference>
<protein>
    <submittedName>
        <fullName evidence="2">2-iminobutanoate/2-iminopropanoate deaminase</fullName>
    </submittedName>
</protein>
<dbReference type="Gene3D" id="3.30.1330.40">
    <property type="entry name" value="RutC-like"/>
    <property type="match status" value="1"/>
</dbReference>
<evidence type="ECO:0000256" key="1">
    <source>
        <dbReference type="SAM" id="MobiDB-lite"/>
    </source>
</evidence>
<organism evidence="2 5">
    <name type="scientific">Natrinema hispanicum</name>
    <dbReference type="NCBI Taxonomy" id="392421"/>
    <lineage>
        <taxon>Archaea</taxon>
        <taxon>Methanobacteriati</taxon>
        <taxon>Methanobacteriota</taxon>
        <taxon>Stenosarchaea group</taxon>
        <taxon>Halobacteria</taxon>
        <taxon>Halobacteriales</taxon>
        <taxon>Natrialbaceae</taxon>
        <taxon>Natrinema</taxon>
    </lineage>
</organism>